<keyword evidence="7" id="KW-1185">Reference proteome</keyword>
<dbReference type="InterPro" id="IPR020843">
    <property type="entry name" value="ER"/>
</dbReference>
<evidence type="ECO:0000313" key="7">
    <source>
        <dbReference type="Proteomes" id="UP000076761"/>
    </source>
</evidence>
<dbReference type="InterPro" id="IPR011032">
    <property type="entry name" value="GroES-like_sf"/>
</dbReference>
<dbReference type="InterPro" id="IPR013149">
    <property type="entry name" value="ADH-like_C"/>
</dbReference>
<evidence type="ECO:0000256" key="4">
    <source>
        <dbReference type="ARBA" id="ARBA00070796"/>
    </source>
</evidence>
<evidence type="ECO:0000256" key="2">
    <source>
        <dbReference type="ARBA" id="ARBA00023002"/>
    </source>
</evidence>
<dbReference type="Gene3D" id="3.90.180.10">
    <property type="entry name" value="Medium-chain alcohol dehydrogenases, catalytic domain"/>
    <property type="match status" value="1"/>
</dbReference>
<dbReference type="Pfam" id="PF00107">
    <property type="entry name" value="ADH_zinc_N"/>
    <property type="match status" value="1"/>
</dbReference>
<name>A0A165U5G6_9AGAM</name>
<organism evidence="6 7">
    <name type="scientific">Neolentinus lepideus HHB14362 ss-1</name>
    <dbReference type="NCBI Taxonomy" id="1314782"/>
    <lineage>
        <taxon>Eukaryota</taxon>
        <taxon>Fungi</taxon>
        <taxon>Dikarya</taxon>
        <taxon>Basidiomycota</taxon>
        <taxon>Agaricomycotina</taxon>
        <taxon>Agaricomycetes</taxon>
        <taxon>Gloeophyllales</taxon>
        <taxon>Gloeophyllaceae</taxon>
        <taxon>Neolentinus</taxon>
    </lineage>
</organism>
<dbReference type="AlphaFoldDB" id="A0A165U5G6"/>
<dbReference type="FunCoup" id="A0A165U5G6">
    <property type="interactions" value="364"/>
</dbReference>
<sequence>MSYPSTVKAVTIAKAGGFDVLEVTEQPFPLVTPESIVVKVDYVGVNFIDTYFRQGLYPIQKFPCILGMEAAGTIVGLPTDSEVLNNEQYKLRGFQKGSKVAVQAFGTHASYVAVPWTKAFPVPSSVSTLTAAAGLLQGLTANTFMTEAYDVKKGDTVLIHTVAGGLGLIMAQYAKNRGATVIGTTSTPEKAELAKKHGADHVILYKNEDTVKRVLEITNGKGVEAIFDGVGKDTFESDFEMIARKGTIISVGNASGAVPPFAPLKLQGKNVKLLRPSMVNYTTTPAEALYYGNELFDLIAKGVLKINVYKEYPFTAAGVQEAQQDLTGGKSTGKLVIKIA</sequence>
<dbReference type="GO" id="GO:0070402">
    <property type="term" value="F:NADPH binding"/>
    <property type="evidence" value="ECO:0007669"/>
    <property type="project" value="TreeGrafter"/>
</dbReference>
<dbReference type="STRING" id="1314782.A0A165U5G6"/>
<dbReference type="InterPro" id="IPR013154">
    <property type="entry name" value="ADH-like_N"/>
</dbReference>
<evidence type="ECO:0000259" key="5">
    <source>
        <dbReference type="SMART" id="SM00829"/>
    </source>
</evidence>
<dbReference type="InParanoid" id="A0A165U5G6"/>
<dbReference type="Proteomes" id="UP000076761">
    <property type="component" value="Unassembled WGS sequence"/>
</dbReference>
<dbReference type="OrthoDB" id="48317at2759"/>
<accession>A0A165U5G6</accession>
<evidence type="ECO:0000313" key="6">
    <source>
        <dbReference type="EMBL" id="KZT27673.1"/>
    </source>
</evidence>
<proteinExistence type="predicted"/>
<dbReference type="GO" id="GO:0003960">
    <property type="term" value="F:quinone reductase (NADPH) activity"/>
    <property type="evidence" value="ECO:0007669"/>
    <property type="project" value="InterPro"/>
</dbReference>
<dbReference type="SUPFAM" id="SSF51735">
    <property type="entry name" value="NAD(P)-binding Rossmann-fold domains"/>
    <property type="match status" value="1"/>
</dbReference>
<dbReference type="InterPro" id="IPR047618">
    <property type="entry name" value="QOR-like"/>
</dbReference>
<dbReference type="GO" id="GO:0005829">
    <property type="term" value="C:cytosol"/>
    <property type="evidence" value="ECO:0007669"/>
    <property type="project" value="TreeGrafter"/>
</dbReference>
<evidence type="ECO:0000256" key="1">
    <source>
        <dbReference type="ARBA" id="ARBA00022857"/>
    </source>
</evidence>
<feature type="domain" description="Enoyl reductase (ER)" evidence="5">
    <location>
        <begin position="16"/>
        <end position="337"/>
    </location>
</feature>
<dbReference type="GO" id="GO:0035925">
    <property type="term" value="F:mRNA 3'-UTR AU-rich region binding"/>
    <property type="evidence" value="ECO:0007669"/>
    <property type="project" value="TreeGrafter"/>
</dbReference>
<dbReference type="PANTHER" id="PTHR48106">
    <property type="entry name" value="QUINONE OXIDOREDUCTASE PIG3-RELATED"/>
    <property type="match status" value="1"/>
</dbReference>
<gene>
    <name evidence="6" type="ORF">NEOLEDRAFT_1060209</name>
</gene>
<protein>
    <recommendedName>
        <fullName evidence="4">Probable quinone oxidoreductase</fullName>
    </recommendedName>
    <alternativeName>
        <fullName evidence="3">NADPH:quinone reductase</fullName>
    </alternativeName>
</protein>
<evidence type="ECO:0000256" key="3">
    <source>
        <dbReference type="ARBA" id="ARBA00043088"/>
    </source>
</evidence>
<dbReference type="SUPFAM" id="SSF50129">
    <property type="entry name" value="GroES-like"/>
    <property type="match status" value="1"/>
</dbReference>
<keyword evidence="2" id="KW-0560">Oxidoreductase</keyword>
<reference evidence="6 7" key="1">
    <citation type="journal article" date="2016" name="Mol. Biol. Evol.">
        <title>Comparative Genomics of Early-Diverging Mushroom-Forming Fungi Provides Insights into the Origins of Lignocellulose Decay Capabilities.</title>
        <authorList>
            <person name="Nagy L.G."/>
            <person name="Riley R."/>
            <person name="Tritt A."/>
            <person name="Adam C."/>
            <person name="Daum C."/>
            <person name="Floudas D."/>
            <person name="Sun H."/>
            <person name="Yadav J.S."/>
            <person name="Pangilinan J."/>
            <person name="Larsson K.H."/>
            <person name="Matsuura K."/>
            <person name="Barry K."/>
            <person name="Labutti K."/>
            <person name="Kuo R."/>
            <person name="Ohm R.A."/>
            <person name="Bhattacharya S.S."/>
            <person name="Shirouzu T."/>
            <person name="Yoshinaga Y."/>
            <person name="Martin F.M."/>
            <person name="Grigoriev I.V."/>
            <person name="Hibbett D.S."/>
        </authorList>
    </citation>
    <scope>NUCLEOTIDE SEQUENCE [LARGE SCALE GENOMIC DNA]</scope>
    <source>
        <strain evidence="6 7">HHB14362 ss-1</strain>
    </source>
</reference>
<dbReference type="CDD" id="cd05286">
    <property type="entry name" value="QOR2"/>
    <property type="match status" value="1"/>
</dbReference>
<dbReference type="PANTHER" id="PTHR48106:SF13">
    <property type="entry name" value="QUINONE OXIDOREDUCTASE-RELATED"/>
    <property type="match status" value="1"/>
</dbReference>
<dbReference type="Pfam" id="PF08240">
    <property type="entry name" value="ADH_N"/>
    <property type="match status" value="1"/>
</dbReference>
<keyword evidence="1" id="KW-0521">NADP</keyword>
<dbReference type="Gene3D" id="3.40.50.720">
    <property type="entry name" value="NAD(P)-binding Rossmann-like Domain"/>
    <property type="match status" value="1"/>
</dbReference>
<dbReference type="EMBL" id="KV425561">
    <property type="protein sequence ID" value="KZT27673.1"/>
    <property type="molecule type" value="Genomic_DNA"/>
</dbReference>
<dbReference type="SMART" id="SM00829">
    <property type="entry name" value="PKS_ER"/>
    <property type="match status" value="1"/>
</dbReference>
<dbReference type="InterPro" id="IPR036291">
    <property type="entry name" value="NAD(P)-bd_dom_sf"/>
</dbReference>
<dbReference type="FunFam" id="3.40.50.720:FF:000053">
    <property type="entry name" value="Quinone oxidoreductase 1"/>
    <property type="match status" value="1"/>
</dbReference>